<feature type="non-terminal residue" evidence="3">
    <location>
        <position position="163"/>
    </location>
</feature>
<accession>A0AA41V7A0</accession>
<dbReference type="PANTHER" id="PTHR21481:SF0">
    <property type="entry name" value="PROTEIN CLEC16A"/>
    <property type="match status" value="1"/>
</dbReference>
<gene>
    <name evidence="3" type="ORF">MKW94_009167</name>
    <name evidence="4" type="ORF">MKW94_021835</name>
</gene>
<reference evidence="3" key="1">
    <citation type="submission" date="2022-03" db="EMBL/GenBank/DDBJ databases">
        <title>A functionally conserved STORR gene fusion in Papaver species that diverged 16.8 million years ago.</title>
        <authorList>
            <person name="Catania T."/>
        </authorList>
    </citation>
    <scope>NUCLEOTIDE SEQUENCE</scope>
    <source>
        <strain evidence="3">S-191538</strain>
    </source>
</reference>
<keyword evidence="1" id="KW-0072">Autophagy</keyword>
<organism evidence="3 5">
    <name type="scientific">Papaver nudicaule</name>
    <name type="common">Iceland poppy</name>
    <dbReference type="NCBI Taxonomy" id="74823"/>
    <lineage>
        <taxon>Eukaryota</taxon>
        <taxon>Viridiplantae</taxon>
        <taxon>Streptophyta</taxon>
        <taxon>Embryophyta</taxon>
        <taxon>Tracheophyta</taxon>
        <taxon>Spermatophyta</taxon>
        <taxon>Magnoliopsida</taxon>
        <taxon>Ranunculales</taxon>
        <taxon>Papaveraceae</taxon>
        <taxon>Papaveroideae</taxon>
        <taxon>Papaver</taxon>
    </lineage>
</organism>
<evidence type="ECO:0000313" key="4">
    <source>
        <dbReference type="EMBL" id="MCL7034952.1"/>
    </source>
</evidence>
<dbReference type="InterPro" id="IPR039272">
    <property type="entry name" value="CLEC16A/TT9"/>
</dbReference>
<feature type="domain" description="FPL" evidence="2">
    <location>
        <begin position="49"/>
        <end position="161"/>
    </location>
</feature>
<dbReference type="GO" id="GO:0016197">
    <property type="term" value="P:endosomal transport"/>
    <property type="evidence" value="ECO:0007669"/>
    <property type="project" value="TreeGrafter"/>
</dbReference>
<evidence type="ECO:0000259" key="2">
    <source>
        <dbReference type="Pfam" id="PF09758"/>
    </source>
</evidence>
<dbReference type="Proteomes" id="UP001177140">
    <property type="component" value="Unassembled WGS sequence"/>
</dbReference>
<dbReference type="PANTHER" id="PTHR21481">
    <property type="entry name" value="PROTEIN CLEC16A"/>
    <property type="match status" value="1"/>
</dbReference>
<dbReference type="GO" id="GO:0005770">
    <property type="term" value="C:late endosome"/>
    <property type="evidence" value="ECO:0007669"/>
    <property type="project" value="TreeGrafter"/>
</dbReference>
<dbReference type="EMBL" id="JAJJMA010134085">
    <property type="protein sequence ID" value="MCL7033396.1"/>
    <property type="molecule type" value="Genomic_DNA"/>
</dbReference>
<dbReference type="Pfam" id="PF09758">
    <property type="entry name" value="FPL"/>
    <property type="match status" value="1"/>
</dbReference>
<evidence type="ECO:0000313" key="3">
    <source>
        <dbReference type="EMBL" id="MCL7033396.1"/>
    </source>
</evidence>
<protein>
    <recommendedName>
        <fullName evidence="2">FPL domain-containing protein</fullName>
    </recommendedName>
</protein>
<keyword evidence="5" id="KW-1185">Reference proteome</keyword>
<dbReference type="GO" id="GO:0005794">
    <property type="term" value="C:Golgi apparatus"/>
    <property type="evidence" value="ECO:0007669"/>
    <property type="project" value="TreeGrafter"/>
</dbReference>
<dbReference type="AlphaFoldDB" id="A0AA41V7A0"/>
<dbReference type="GO" id="GO:1901096">
    <property type="term" value="P:regulation of autophagosome maturation"/>
    <property type="evidence" value="ECO:0007669"/>
    <property type="project" value="TreeGrafter"/>
</dbReference>
<dbReference type="GO" id="GO:0007034">
    <property type="term" value="P:vacuolar transport"/>
    <property type="evidence" value="ECO:0007669"/>
    <property type="project" value="TreeGrafter"/>
</dbReference>
<sequence length="163" mass="19094">MSFDRSSWVPFWRSNDRFSLEHFKYIIGELQEIKVLNKLNKDSVMDILGSIVEIVTYGDQNDASIFECFMEYQILAEFLRLVKISRISSIEVQLLHYLSILIQNLESENSIYYCFSNGYINNIILHPFKFDTGDLASYFASFLRTVSGKLDRETIYLLVNVEE</sequence>
<dbReference type="GO" id="GO:0006914">
    <property type="term" value="P:autophagy"/>
    <property type="evidence" value="ECO:0007669"/>
    <property type="project" value="UniProtKB-KW"/>
</dbReference>
<evidence type="ECO:0000256" key="1">
    <source>
        <dbReference type="ARBA" id="ARBA00023006"/>
    </source>
</evidence>
<dbReference type="EMBL" id="JAJJMA010151816">
    <property type="protein sequence ID" value="MCL7034952.1"/>
    <property type="molecule type" value="Genomic_DNA"/>
</dbReference>
<dbReference type="InterPro" id="IPR019155">
    <property type="entry name" value="CLEC16A/TT9_N"/>
</dbReference>
<name>A0AA41V7A0_PAPNU</name>
<proteinExistence type="predicted"/>
<evidence type="ECO:0000313" key="5">
    <source>
        <dbReference type="Proteomes" id="UP001177140"/>
    </source>
</evidence>
<comment type="caution">
    <text evidence="3">The sequence shown here is derived from an EMBL/GenBank/DDBJ whole genome shotgun (WGS) entry which is preliminary data.</text>
</comment>